<dbReference type="PANTHER" id="PTHR40763:SF5">
    <property type="entry name" value="MEMBRANE PROTEIN"/>
    <property type="match status" value="1"/>
</dbReference>
<feature type="domain" description="Cell wall-active antibiotics response LiaF-like C-terminal" evidence="2">
    <location>
        <begin position="120"/>
        <end position="232"/>
    </location>
</feature>
<feature type="transmembrane region" description="Helical" evidence="1">
    <location>
        <begin position="66"/>
        <end position="85"/>
    </location>
</feature>
<dbReference type="AlphaFoldDB" id="A0A6A7K746"/>
<gene>
    <name evidence="4" type="ORF">GC105_05920</name>
</gene>
<dbReference type="InterPro" id="IPR054331">
    <property type="entry name" value="LiaF_TM"/>
</dbReference>
<dbReference type="InterPro" id="IPR047793">
    <property type="entry name" value="LiaF_C"/>
</dbReference>
<protein>
    <recommendedName>
        <fullName evidence="6">Cell wall-active antibiotics response protein</fullName>
    </recommendedName>
</protein>
<feature type="transmembrane region" description="Helical" evidence="1">
    <location>
        <begin position="36"/>
        <end position="54"/>
    </location>
</feature>
<feature type="transmembrane region" description="Helical" evidence="1">
    <location>
        <begin position="91"/>
        <end position="109"/>
    </location>
</feature>
<organism evidence="4 5">
    <name type="scientific">Alkalibaculum sporogenes</name>
    <dbReference type="NCBI Taxonomy" id="2655001"/>
    <lineage>
        <taxon>Bacteria</taxon>
        <taxon>Bacillati</taxon>
        <taxon>Bacillota</taxon>
        <taxon>Clostridia</taxon>
        <taxon>Eubacteriales</taxon>
        <taxon>Eubacteriaceae</taxon>
        <taxon>Alkalibaculum</taxon>
    </lineage>
</organism>
<evidence type="ECO:0000256" key="1">
    <source>
        <dbReference type="SAM" id="Phobius"/>
    </source>
</evidence>
<sequence length="239" mass="26191">MSRSKGNWIFGLLIIFLGVLLFFNNLGFTDIDLSNLFSTYWPVVFILLGINFLLNRGSTGETISGLVFILIGALLLGNRTGLLNIDYLRFVNLFWPIIIIIIGFTFIFGHKGNGKTNFAIMGAIERKTQPWILKSSSFIAFWGGIDLDLTLAEIPNGETIVDLSAIMGGIDIIVPDDISIECHGTAILGGVELLDKSTGGIFASTSSSQNDTKDSNKVVKFYCRAIMGGIEIKQKKRIS</sequence>
<dbReference type="RefSeq" id="WP_152802701.1">
    <property type="nucleotide sequence ID" value="NZ_WHNX01000007.1"/>
</dbReference>
<dbReference type="Pfam" id="PF22570">
    <property type="entry name" value="LiaF-TM"/>
    <property type="match status" value="1"/>
</dbReference>
<evidence type="ECO:0000259" key="2">
    <source>
        <dbReference type="Pfam" id="PF09922"/>
    </source>
</evidence>
<dbReference type="NCBIfam" id="NF040535">
    <property type="entry name" value="LiaF_C_term"/>
    <property type="match status" value="1"/>
</dbReference>
<dbReference type="PANTHER" id="PTHR40763">
    <property type="entry name" value="MEMBRANE PROTEIN-RELATED"/>
    <property type="match status" value="1"/>
</dbReference>
<dbReference type="Proteomes" id="UP000440004">
    <property type="component" value="Unassembled WGS sequence"/>
</dbReference>
<evidence type="ECO:0000313" key="4">
    <source>
        <dbReference type="EMBL" id="MPW25319.1"/>
    </source>
</evidence>
<evidence type="ECO:0008006" key="6">
    <source>
        <dbReference type="Google" id="ProtNLM"/>
    </source>
</evidence>
<keyword evidence="1" id="KW-1133">Transmembrane helix</keyword>
<accession>A0A6A7K746</accession>
<dbReference type="InterPro" id="IPR024425">
    <property type="entry name" value="LiaF-like_C"/>
</dbReference>
<keyword evidence="1" id="KW-0812">Transmembrane</keyword>
<dbReference type="Pfam" id="PF09922">
    <property type="entry name" value="LiaF-like_C"/>
    <property type="match status" value="1"/>
</dbReference>
<feature type="transmembrane region" description="Helical" evidence="1">
    <location>
        <begin position="7"/>
        <end position="24"/>
    </location>
</feature>
<reference evidence="4 5" key="1">
    <citation type="submission" date="2019-10" db="EMBL/GenBank/DDBJ databases">
        <title>Alkalibaculum tamaniensis sp.nov., a new alkaliphilic acetogen, isolated on methoxylated aromatics from a mud volcano.</title>
        <authorList>
            <person name="Khomyakova M.A."/>
            <person name="Merkel A.Y."/>
            <person name="Bonch-Osmolovskaya E.A."/>
            <person name="Slobodkin A.I."/>
        </authorList>
    </citation>
    <scope>NUCLEOTIDE SEQUENCE [LARGE SCALE GENOMIC DNA]</scope>
    <source>
        <strain evidence="4 5">M08DMB</strain>
    </source>
</reference>
<evidence type="ECO:0000259" key="3">
    <source>
        <dbReference type="Pfam" id="PF22570"/>
    </source>
</evidence>
<keyword evidence="5" id="KW-1185">Reference proteome</keyword>
<evidence type="ECO:0000313" key="5">
    <source>
        <dbReference type="Proteomes" id="UP000440004"/>
    </source>
</evidence>
<keyword evidence="1" id="KW-0472">Membrane</keyword>
<feature type="domain" description="LiaF transmembrane" evidence="3">
    <location>
        <begin position="9"/>
        <end position="112"/>
    </location>
</feature>
<dbReference type="EMBL" id="WHNX01000007">
    <property type="protein sequence ID" value="MPW25319.1"/>
    <property type="molecule type" value="Genomic_DNA"/>
</dbReference>
<comment type="caution">
    <text evidence="4">The sequence shown here is derived from an EMBL/GenBank/DDBJ whole genome shotgun (WGS) entry which is preliminary data.</text>
</comment>
<name>A0A6A7K746_9FIRM</name>
<proteinExistence type="predicted"/>